<organism evidence="4 5">
    <name type="scientific">Eiseniibacteriota bacterium</name>
    <dbReference type="NCBI Taxonomy" id="2212470"/>
    <lineage>
        <taxon>Bacteria</taxon>
        <taxon>Candidatus Eiseniibacteriota</taxon>
    </lineage>
</organism>
<feature type="repeat" description="TPR" evidence="3">
    <location>
        <begin position="8"/>
        <end position="41"/>
    </location>
</feature>
<dbReference type="Proteomes" id="UP000547674">
    <property type="component" value="Unassembled WGS sequence"/>
</dbReference>
<dbReference type="EMBL" id="JABDJR010000450">
    <property type="protein sequence ID" value="NNF07320.1"/>
    <property type="molecule type" value="Genomic_DNA"/>
</dbReference>
<keyword evidence="2 3" id="KW-0802">TPR repeat</keyword>
<dbReference type="InterPro" id="IPR051685">
    <property type="entry name" value="Ycf3/AcsC/BcsC/TPR_MFPF"/>
</dbReference>
<gene>
    <name evidence="4" type="ORF">HKN21_11215</name>
</gene>
<feature type="non-terminal residue" evidence="4">
    <location>
        <position position="155"/>
    </location>
</feature>
<evidence type="ECO:0000313" key="4">
    <source>
        <dbReference type="EMBL" id="NNF07320.1"/>
    </source>
</evidence>
<dbReference type="AlphaFoldDB" id="A0A7Y2EC90"/>
<evidence type="ECO:0000256" key="1">
    <source>
        <dbReference type="ARBA" id="ARBA00022737"/>
    </source>
</evidence>
<evidence type="ECO:0000256" key="2">
    <source>
        <dbReference type="ARBA" id="ARBA00022803"/>
    </source>
</evidence>
<dbReference type="SUPFAM" id="SSF48452">
    <property type="entry name" value="TPR-like"/>
    <property type="match status" value="1"/>
</dbReference>
<dbReference type="Gene3D" id="1.25.40.10">
    <property type="entry name" value="Tetratricopeptide repeat domain"/>
    <property type="match status" value="2"/>
</dbReference>
<protein>
    <submittedName>
        <fullName evidence="4">Tetratricopeptide repeat protein</fullName>
    </submittedName>
</protein>
<name>A0A7Y2EC90_UNCEI</name>
<reference evidence="4 5" key="1">
    <citation type="submission" date="2020-03" db="EMBL/GenBank/DDBJ databases">
        <title>Metabolic flexibility allows generalist bacteria to become dominant in a frequently disturbed ecosystem.</title>
        <authorList>
            <person name="Chen Y.-J."/>
            <person name="Leung P.M."/>
            <person name="Bay S.K."/>
            <person name="Hugenholtz P."/>
            <person name="Kessler A.J."/>
            <person name="Shelley G."/>
            <person name="Waite D.W."/>
            <person name="Cook P.L."/>
            <person name="Greening C."/>
        </authorList>
    </citation>
    <scope>NUCLEOTIDE SEQUENCE [LARGE SCALE GENOMIC DNA]</scope>
    <source>
        <strain evidence="4">SS_bin_28</strain>
    </source>
</reference>
<dbReference type="SMART" id="SM00028">
    <property type="entry name" value="TPR"/>
    <property type="match status" value="4"/>
</dbReference>
<dbReference type="PANTHER" id="PTHR44943:SF8">
    <property type="entry name" value="TPR REPEAT-CONTAINING PROTEIN MJ0263"/>
    <property type="match status" value="1"/>
</dbReference>
<sequence length="155" mass="17429">MTDSPSKTESLFEEAKAHHEAGRFDEAIAGYQAILAEDPKSYQAHNNLGTLFENLGKWVHAEACYRAGLDCSREALILYNLGHVLQRQDRFEEAVEVYMESLDMIPTTDAYFNLVHAQMSLNQNDEALVTVQKWVSVDKEHPQAQHLLAILGGDP</sequence>
<dbReference type="PROSITE" id="PS50005">
    <property type="entry name" value="TPR"/>
    <property type="match status" value="2"/>
</dbReference>
<evidence type="ECO:0000313" key="5">
    <source>
        <dbReference type="Proteomes" id="UP000547674"/>
    </source>
</evidence>
<proteinExistence type="predicted"/>
<dbReference type="InterPro" id="IPR011990">
    <property type="entry name" value="TPR-like_helical_dom_sf"/>
</dbReference>
<dbReference type="PANTHER" id="PTHR44943">
    <property type="entry name" value="CELLULOSE SYNTHASE OPERON PROTEIN C"/>
    <property type="match status" value="1"/>
</dbReference>
<evidence type="ECO:0000256" key="3">
    <source>
        <dbReference type="PROSITE-ProRule" id="PRU00339"/>
    </source>
</evidence>
<feature type="repeat" description="TPR" evidence="3">
    <location>
        <begin position="75"/>
        <end position="108"/>
    </location>
</feature>
<dbReference type="InterPro" id="IPR019734">
    <property type="entry name" value="TPR_rpt"/>
</dbReference>
<dbReference type="Pfam" id="PF13432">
    <property type="entry name" value="TPR_16"/>
    <property type="match status" value="1"/>
</dbReference>
<keyword evidence="1" id="KW-0677">Repeat</keyword>
<comment type="caution">
    <text evidence="4">The sequence shown here is derived from an EMBL/GenBank/DDBJ whole genome shotgun (WGS) entry which is preliminary data.</text>
</comment>
<dbReference type="Pfam" id="PF13181">
    <property type="entry name" value="TPR_8"/>
    <property type="match status" value="2"/>
</dbReference>
<accession>A0A7Y2EC90</accession>
<dbReference type="PROSITE" id="PS50293">
    <property type="entry name" value="TPR_REGION"/>
    <property type="match status" value="1"/>
</dbReference>